<dbReference type="EMBL" id="JACIFD010000014">
    <property type="protein sequence ID" value="MBB4072030.1"/>
    <property type="molecule type" value="Genomic_DNA"/>
</dbReference>
<protein>
    <recommendedName>
        <fullName evidence="3">XRE family transcriptional regulator</fullName>
    </recommendedName>
</protein>
<accession>A0A840DH28</accession>
<proteinExistence type="predicted"/>
<dbReference type="AlphaFoldDB" id="A0A840DH28"/>
<evidence type="ECO:0008006" key="3">
    <source>
        <dbReference type="Google" id="ProtNLM"/>
    </source>
</evidence>
<evidence type="ECO:0000313" key="1">
    <source>
        <dbReference type="EMBL" id="MBB4072030.1"/>
    </source>
</evidence>
<evidence type="ECO:0000313" key="2">
    <source>
        <dbReference type="Proteomes" id="UP000571183"/>
    </source>
</evidence>
<reference evidence="1 2" key="1">
    <citation type="submission" date="2020-08" db="EMBL/GenBank/DDBJ databases">
        <title>Sequencing the genomes of 1000 actinobacteria strains.</title>
        <authorList>
            <person name="Klenk H.-P."/>
        </authorList>
    </citation>
    <scope>NUCLEOTIDE SEQUENCE [LARGE SCALE GENOMIC DNA]</scope>
    <source>
        <strain evidence="1 2">DSM 27064</strain>
    </source>
</reference>
<dbReference type="RefSeq" id="WP_183304951.1">
    <property type="nucleotide sequence ID" value="NZ_JACIFD010000014.1"/>
</dbReference>
<gene>
    <name evidence="1" type="ORF">F5897_001353</name>
</gene>
<name>A0A840DH28_9MICO</name>
<comment type="caution">
    <text evidence="1">The sequence shown here is derived from an EMBL/GenBank/DDBJ whole genome shotgun (WGS) entry which is preliminary data.</text>
</comment>
<sequence>MVIESASWLDKAVTDIVERRRREVGVSVEDLAAGAGLEVAALFEVLDCSRSWLLDEVCAVSGALGWDCAGLIKAAESSRPGLASGFEN</sequence>
<keyword evidence="2" id="KW-1185">Reference proteome</keyword>
<organism evidence="1 2">
    <name type="scientific">Canibacter oris</name>
    <dbReference type="NCBI Taxonomy" id="1365628"/>
    <lineage>
        <taxon>Bacteria</taxon>
        <taxon>Bacillati</taxon>
        <taxon>Actinomycetota</taxon>
        <taxon>Actinomycetes</taxon>
        <taxon>Micrococcales</taxon>
        <taxon>Microbacteriaceae</taxon>
        <taxon>Canibacter</taxon>
    </lineage>
</organism>
<dbReference type="Proteomes" id="UP000571183">
    <property type="component" value="Unassembled WGS sequence"/>
</dbReference>